<reference evidence="3 4" key="1">
    <citation type="submission" date="2009-11" db="EMBL/GenBank/DDBJ databases">
        <authorList>
            <person name="Weinstock G."/>
            <person name="Sodergren E."/>
            <person name="Clifton S."/>
            <person name="Fulton L."/>
            <person name="Fulton B."/>
            <person name="Courtney L."/>
            <person name="Fronick C."/>
            <person name="Harrison M."/>
            <person name="Strong C."/>
            <person name="Farmer C."/>
            <person name="Delahaunty K."/>
            <person name="Markovic C."/>
            <person name="Hall O."/>
            <person name="Minx P."/>
            <person name="Tomlinson C."/>
            <person name="Mitreva M."/>
            <person name="Nelson J."/>
            <person name="Hou S."/>
            <person name="Wollam A."/>
            <person name="Pepin K.H."/>
            <person name="Johnson M."/>
            <person name="Bhonagiri V."/>
            <person name="Nash W.E."/>
            <person name="Warren W."/>
            <person name="Chinwalla A."/>
            <person name="Mardis E.R."/>
            <person name="Wilson R.K."/>
        </authorList>
    </citation>
    <scope>NUCLEOTIDE SEQUENCE [LARGE SCALE GENOMIC DNA]</scope>
    <source>
        <strain evidence="3 4">F0302</strain>
    </source>
</reference>
<evidence type="ECO:0000313" key="3">
    <source>
        <dbReference type="EMBL" id="EFB32772.1"/>
    </source>
</evidence>
<keyword evidence="2 3" id="KW-0808">Transferase</keyword>
<dbReference type="AlphaFoldDB" id="D1QP97"/>
<dbReference type="STRING" id="649760.HMPREF0971_00787"/>
<sequence>METKQLTSIPETMLIPLWAKATEYNHPRPILSDPFAAEMIGQVDYDFTKFKGAKMSQVGVCVRAKLIDDETKEFLAQHPDAVVIQLGAGIDARYQRLGKPNVGHWYDLDLPEVIAIRRQLLPETEKNTYLSLSLFDEEWIKTVKKHNAPVLIILEGVLMYFDEEQVKTFFNMVCSQLNNTTILLEILAYMLVKHAKQHDAVSKTEHKAEFRWSILNTADMEQWHPHLHLLKEYYMSDYDQGRYPFLFRMLYKVPSFYRRGNQRVAKFCI</sequence>
<dbReference type="PANTHER" id="PTHR43619:SF2">
    <property type="entry name" value="S-ADENOSYL-L-METHIONINE-DEPENDENT METHYLTRANSFERASES SUPERFAMILY PROTEIN"/>
    <property type="match status" value="1"/>
</dbReference>
<comment type="caution">
    <text evidence="3">The sequence shown here is derived from an EMBL/GenBank/DDBJ whole genome shotgun (WGS) entry which is preliminary data.</text>
</comment>
<gene>
    <name evidence="3" type="ORF">HMPREF0971_00787</name>
</gene>
<dbReference type="HOGENOM" id="CLU_069348_0_0_10"/>
<dbReference type="InterPro" id="IPR007213">
    <property type="entry name" value="Ppm1/Ppm2/Tcmp"/>
</dbReference>
<dbReference type="SUPFAM" id="SSF53335">
    <property type="entry name" value="S-adenosyl-L-methionine-dependent methyltransferases"/>
    <property type="match status" value="1"/>
</dbReference>
<dbReference type="InterPro" id="IPR029063">
    <property type="entry name" value="SAM-dependent_MTases_sf"/>
</dbReference>
<dbReference type="Pfam" id="PF04072">
    <property type="entry name" value="LCM"/>
    <property type="match status" value="1"/>
</dbReference>
<dbReference type="PANTHER" id="PTHR43619">
    <property type="entry name" value="S-ADENOSYL-L-METHIONINE-DEPENDENT METHYLTRANSFERASE YKTD-RELATED"/>
    <property type="match status" value="1"/>
</dbReference>
<dbReference type="RefSeq" id="WP_004352979.1">
    <property type="nucleotide sequence ID" value="NZ_GG703883.1"/>
</dbReference>
<protein>
    <submittedName>
        <fullName evidence="3">O-methyltransferase domain protein</fullName>
    </submittedName>
</protein>
<evidence type="ECO:0000256" key="2">
    <source>
        <dbReference type="ARBA" id="ARBA00022679"/>
    </source>
</evidence>
<dbReference type="GO" id="GO:0008168">
    <property type="term" value="F:methyltransferase activity"/>
    <property type="evidence" value="ECO:0007669"/>
    <property type="project" value="UniProtKB-KW"/>
</dbReference>
<dbReference type="GO" id="GO:0032259">
    <property type="term" value="P:methylation"/>
    <property type="evidence" value="ECO:0007669"/>
    <property type="project" value="UniProtKB-KW"/>
</dbReference>
<dbReference type="GeneID" id="66712425"/>
<organism evidence="3 4">
    <name type="scientific">Segatella oris F0302</name>
    <dbReference type="NCBI Taxonomy" id="649760"/>
    <lineage>
        <taxon>Bacteria</taxon>
        <taxon>Pseudomonadati</taxon>
        <taxon>Bacteroidota</taxon>
        <taxon>Bacteroidia</taxon>
        <taxon>Bacteroidales</taxon>
        <taxon>Prevotellaceae</taxon>
        <taxon>Segatella</taxon>
    </lineage>
</organism>
<proteinExistence type="predicted"/>
<evidence type="ECO:0000313" key="4">
    <source>
        <dbReference type="Proteomes" id="UP000004079"/>
    </source>
</evidence>
<evidence type="ECO:0000256" key="1">
    <source>
        <dbReference type="ARBA" id="ARBA00022603"/>
    </source>
</evidence>
<keyword evidence="1 3" id="KW-0489">Methyltransferase</keyword>
<name>D1QP97_9BACT</name>
<dbReference type="PIRSF" id="PIRSF028177">
    <property type="entry name" value="Polyketide_synth_Omtfrase_TcmP"/>
    <property type="match status" value="1"/>
</dbReference>
<dbReference type="Gene3D" id="3.40.50.150">
    <property type="entry name" value="Vaccinia Virus protein VP39"/>
    <property type="match status" value="1"/>
</dbReference>
<dbReference type="Proteomes" id="UP000004079">
    <property type="component" value="Unassembled WGS sequence"/>
</dbReference>
<dbReference type="InterPro" id="IPR016874">
    <property type="entry name" value="TcmP-like"/>
</dbReference>
<accession>D1QP97</accession>
<dbReference type="EMBL" id="ACUZ02000010">
    <property type="protein sequence ID" value="EFB32772.1"/>
    <property type="molecule type" value="Genomic_DNA"/>
</dbReference>